<proteinExistence type="predicted"/>
<organism evidence="1">
    <name type="scientific">Arundo donax</name>
    <name type="common">Giant reed</name>
    <name type="synonym">Donax arundinaceus</name>
    <dbReference type="NCBI Taxonomy" id="35708"/>
    <lineage>
        <taxon>Eukaryota</taxon>
        <taxon>Viridiplantae</taxon>
        <taxon>Streptophyta</taxon>
        <taxon>Embryophyta</taxon>
        <taxon>Tracheophyta</taxon>
        <taxon>Spermatophyta</taxon>
        <taxon>Magnoliopsida</taxon>
        <taxon>Liliopsida</taxon>
        <taxon>Poales</taxon>
        <taxon>Poaceae</taxon>
        <taxon>PACMAD clade</taxon>
        <taxon>Arundinoideae</taxon>
        <taxon>Arundineae</taxon>
        <taxon>Arundo</taxon>
    </lineage>
</organism>
<evidence type="ECO:0000313" key="1">
    <source>
        <dbReference type="EMBL" id="JAD94880.1"/>
    </source>
</evidence>
<sequence length="112" mass="12111">MICLCPDDDEEMEHSPHSLGSLPRTISPCLELPGSSESSKRSPVAANEHLESTDAFLELSSVVPACMLSKLCLLLPSGDNLDKLLLYSSSNSISSSSKRRLLFLISFNKLAS</sequence>
<reference evidence="1" key="1">
    <citation type="submission" date="2014-09" db="EMBL/GenBank/DDBJ databases">
        <authorList>
            <person name="Magalhaes I.L.F."/>
            <person name="Oliveira U."/>
            <person name="Santos F.R."/>
            <person name="Vidigal T.H.D.A."/>
            <person name="Brescovit A.D."/>
            <person name="Santos A.J."/>
        </authorList>
    </citation>
    <scope>NUCLEOTIDE SEQUENCE</scope>
    <source>
        <tissue evidence="1">Shoot tissue taken approximately 20 cm above the soil surface</tissue>
    </source>
</reference>
<protein>
    <submittedName>
        <fullName evidence="1">Uncharacterized protein</fullName>
    </submittedName>
</protein>
<dbReference type="AlphaFoldDB" id="A0A0A9EAD8"/>
<dbReference type="EMBL" id="GBRH01203015">
    <property type="protein sequence ID" value="JAD94880.1"/>
    <property type="molecule type" value="Transcribed_RNA"/>
</dbReference>
<accession>A0A0A9EAD8</accession>
<name>A0A0A9EAD8_ARUDO</name>
<reference evidence="1" key="2">
    <citation type="journal article" date="2015" name="Data Brief">
        <title>Shoot transcriptome of the giant reed, Arundo donax.</title>
        <authorList>
            <person name="Barrero R.A."/>
            <person name="Guerrero F.D."/>
            <person name="Moolhuijzen P."/>
            <person name="Goolsby J.A."/>
            <person name="Tidwell J."/>
            <person name="Bellgard S.E."/>
            <person name="Bellgard M.I."/>
        </authorList>
    </citation>
    <scope>NUCLEOTIDE SEQUENCE</scope>
    <source>
        <tissue evidence="1">Shoot tissue taken approximately 20 cm above the soil surface</tissue>
    </source>
</reference>